<evidence type="ECO:0000313" key="7">
    <source>
        <dbReference type="EMBL" id="GCB60586.1"/>
    </source>
</evidence>
<gene>
    <name evidence="7" type="ORF">scyTo_0011162</name>
</gene>
<dbReference type="PANTHER" id="PTHR46545:SF1">
    <property type="entry name" value="LEUCINE-RICH REPEAT-CONTAINING PROTEIN 51"/>
    <property type="match status" value="1"/>
</dbReference>
<dbReference type="Proteomes" id="UP000288216">
    <property type="component" value="Unassembled WGS sequence"/>
</dbReference>
<evidence type="ECO:0000256" key="1">
    <source>
        <dbReference type="ARBA" id="ARBA00004496"/>
    </source>
</evidence>
<keyword evidence="3" id="KW-0963">Cytoplasm</keyword>
<dbReference type="PANTHER" id="PTHR46545">
    <property type="entry name" value="LEUCINE-RICH REPEAT-CONTAINING PROTEIN 51"/>
    <property type="match status" value="1"/>
</dbReference>
<dbReference type="OrthoDB" id="676979at2759"/>
<dbReference type="AlphaFoldDB" id="A0A401NI86"/>
<dbReference type="PROSITE" id="PS51450">
    <property type="entry name" value="LRR"/>
    <property type="match status" value="1"/>
</dbReference>
<evidence type="ECO:0000313" key="8">
    <source>
        <dbReference type="Proteomes" id="UP000288216"/>
    </source>
</evidence>
<dbReference type="STRING" id="75743.A0A401NI86"/>
<sequence length="224" mass="25837">MSSKETQSPGVLSWIADLQEESSRPSTSRDITRSILTKEFDSILYGPIVDYSFRNLETLSDCVKLTPRSGFRPNQYTEDKKLKSCSLRLSHNQLCEMTGLNQLIPALLVEPERLFWIDLSFNIFPSIDPVLLKFTKLQILNIHANQISELFEVDKLVSLNRLRSLTLHGNPMEQTKGYRSYVVEVIPQLKSLDYSLITKQDRSTAAVLKKFIKRKHVARRKYDD</sequence>
<evidence type="ECO:0000256" key="2">
    <source>
        <dbReference type="ARBA" id="ARBA00014223"/>
    </source>
</evidence>
<dbReference type="SUPFAM" id="SSF52075">
    <property type="entry name" value="Outer arm dynein light chain 1"/>
    <property type="match status" value="1"/>
</dbReference>
<proteinExistence type="predicted"/>
<dbReference type="Pfam" id="PF14580">
    <property type="entry name" value="LRR_9"/>
    <property type="match status" value="1"/>
</dbReference>
<dbReference type="SMART" id="SM00446">
    <property type="entry name" value="LRRcap"/>
    <property type="match status" value="1"/>
</dbReference>
<dbReference type="InterPro" id="IPR001611">
    <property type="entry name" value="Leu-rich_rpt"/>
</dbReference>
<reference evidence="7 8" key="1">
    <citation type="journal article" date="2018" name="Nat. Ecol. Evol.">
        <title>Shark genomes provide insights into elasmobranch evolution and the origin of vertebrates.</title>
        <authorList>
            <person name="Hara Y"/>
            <person name="Yamaguchi K"/>
            <person name="Onimaru K"/>
            <person name="Kadota M"/>
            <person name="Koyanagi M"/>
            <person name="Keeley SD"/>
            <person name="Tatsumi K"/>
            <person name="Tanaka K"/>
            <person name="Motone F"/>
            <person name="Kageyama Y"/>
            <person name="Nozu R"/>
            <person name="Adachi N"/>
            <person name="Nishimura O"/>
            <person name="Nakagawa R"/>
            <person name="Tanegashima C"/>
            <person name="Kiyatake I"/>
            <person name="Matsumoto R"/>
            <person name="Murakumo K"/>
            <person name="Nishida K"/>
            <person name="Terakita A"/>
            <person name="Kuratani S"/>
            <person name="Sato K"/>
            <person name="Hyodo S Kuraku.S."/>
        </authorList>
    </citation>
    <scope>NUCLEOTIDE SEQUENCE [LARGE SCALE GENOMIC DNA]</scope>
</reference>
<evidence type="ECO:0000256" key="4">
    <source>
        <dbReference type="ARBA" id="ARBA00022614"/>
    </source>
</evidence>
<evidence type="ECO:0000256" key="5">
    <source>
        <dbReference type="ARBA" id="ARBA00022737"/>
    </source>
</evidence>
<feature type="domain" description="U2A'/phosphoprotein 32 family A C-terminal" evidence="6">
    <location>
        <begin position="175"/>
        <end position="193"/>
    </location>
</feature>
<dbReference type="Gene3D" id="3.80.10.10">
    <property type="entry name" value="Ribonuclease Inhibitor"/>
    <property type="match status" value="1"/>
</dbReference>
<evidence type="ECO:0000256" key="3">
    <source>
        <dbReference type="ARBA" id="ARBA00022490"/>
    </source>
</evidence>
<protein>
    <recommendedName>
        <fullName evidence="2">Leucine-rich repeat-containing protein 51</fullName>
    </recommendedName>
</protein>
<dbReference type="EMBL" id="BFAA01004982">
    <property type="protein sequence ID" value="GCB60586.1"/>
    <property type="molecule type" value="Genomic_DNA"/>
</dbReference>
<dbReference type="OMA" id="RTERQEM"/>
<evidence type="ECO:0000259" key="6">
    <source>
        <dbReference type="SMART" id="SM00446"/>
    </source>
</evidence>
<keyword evidence="5" id="KW-0677">Repeat</keyword>
<keyword evidence="4" id="KW-0433">Leucine-rich repeat</keyword>
<dbReference type="InterPro" id="IPR032675">
    <property type="entry name" value="LRR_dom_sf"/>
</dbReference>
<keyword evidence="8" id="KW-1185">Reference proteome</keyword>
<organism evidence="7 8">
    <name type="scientific">Scyliorhinus torazame</name>
    <name type="common">Cloudy catshark</name>
    <name type="synonym">Catulus torazame</name>
    <dbReference type="NCBI Taxonomy" id="75743"/>
    <lineage>
        <taxon>Eukaryota</taxon>
        <taxon>Metazoa</taxon>
        <taxon>Chordata</taxon>
        <taxon>Craniata</taxon>
        <taxon>Vertebrata</taxon>
        <taxon>Chondrichthyes</taxon>
        <taxon>Elasmobranchii</taxon>
        <taxon>Galeomorphii</taxon>
        <taxon>Galeoidea</taxon>
        <taxon>Carcharhiniformes</taxon>
        <taxon>Scyliorhinidae</taxon>
        <taxon>Scyliorhinus</taxon>
    </lineage>
</organism>
<comment type="subcellular location">
    <subcellularLocation>
        <location evidence="1">Cytoplasm</location>
    </subcellularLocation>
</comment>
<name>A0A401NI86_SCYTO</name>
<dbReference type="InterPro" id="IPR003603">
    <property type="entry name" value="U2A'_phosphoprotein32A_C"/>
</dbReference>
<comment type="caution">
    <text evidence="7">The sequence shown here is derived from an EMBL/GenBank/DDBJ whole genome shotgun (WGS) entry which is preliminary data.</text>
</comment>
<dbReference type="GO" id="GO:0005737">
    <property type="term" value="C:cytoplasm"/>
    <property type="evidence" value="ECO:0007669"/>
    <property type="project" value="UniProtKB-SubCell"/>
</dbReference>
<accession>A0A401NI86</accession>